<evidence type="ECO:0000256" key="1">
    <source>
        <dbReference type="ARBA" id="ARBA00004684"/>
    </source>
</evidence>
<dbReference type="Pfam" id="PF00494">
    <property type="entry name" value="SQS_PSY"/>
    <property type="match status" value="1"/>
</dbReference>
<dbReference type="SFLD" id="SFLDG01212">
    <property type="entry name" value="Phytoene_synthase_like"/>
    <property type="match status" value="1"/>
</dbReference>
<dbReference type="InterPro" id="IPR019845">
    <property type="entry name" value="Squalene/phytoene_synthase_CS"/>
</dbReference>
<name>A0A852Y781_9MICO</name>
<sequence>MSRLSLYDRVADETSSVVIRRYSTSFGLASRLLAPGVRQHVENIYALVRVADEIVDGGAAEAGLAPESAGRVLDELEAETDRAVAEGYSANPIVHAFARSARHSGFGPELTAPFFASMRTDLDRSSYDEAGFDAYVYGSAEVVGLMCLRAFVRDEHGTTPSADALYEQLVPGARALGSAFQKVNFLRDLAADFRDLGRSYFPGVSVTSFTEADKVRLVDDIDRELATAAAAIPEIPTGSRRAVALAHGLFAELSTRIRSTPASVLIDTRVRVPNPVKAKLAALAVAGRLPANAGGTGPDAAATSPADLPDAPPESEARA</sequence>
<keyword evidence="5" id="KW-1185">Reference proteome</keyword>
<dbReference type="InterPro" id="IPR033904">
    <property type="entry name" value="Trans_IPPS_HH"/>
</dbReference>
<accession>A0A852Y781</accession>
<dbReference type="PANTHER" id="PTHR31480">
    <property type="entry name" value="BIFUNCTIONAL LYCOPENE CYCLASE/PHYTOENE SYNTHASE"/>
    <property type="match status" value="1"/>
</dbReference>
<dbReference type="Proteomes" id="UP000553888">
    <property type="component" value="Unassembled WGS sequence"/>
</dbReference>
<dbReference type="GO" id="GO:0051996">
    <property type="term" value="F:squalene synthase [NAD(P)H] activity"/>
    <property type="evidence" value="ECO:0007669"/>
    <property type="project" value="InterPro"/>
</dbReference>
<comment type="caution">
    <text evidence="4">The sequence shown here is derived from an EMBL/GenBank/DDBJ whole genome shotgun (WGS) entry which is preliminary data.</text>
</comment>
<gene>
    <name evidence="4" type="ORF">BJ979_000799</name>
</gene>
<dbReference type="UniPathway" id="UPA00799"/>
<dbReference type="SFLD" id="SFLDS00005">
    <property type="entry name" value="Isoprenoid_Synthase_Type_I"/>
    <property type="match status" value="1"/>
</dbReference>
<feature type="region of interest" description="Disordered" evidence="3">
    <location>
        <begin position="292"/>
        <end position="319"/>
    </location>
</feature>
<dbReference type="SFLD" id="SFLDG01018">
    <property type="entry name" value="Squalene/Phytoene_Synthase_Lik"/>
    <property type="match status" value="1"/>
</dbReference>
<proteinExistence type="predicted"/>
<dbReference type="SUPFAM" id="SSF48576">
    <property type="entry name" value="Terpenoid synthases"/>
    <property type="match status" value="1"/>
</dbReference>
<dbReference type="EMBL" id="JACBZY010000001">
    <property type="protein sequence ID" value="NYG98173.1"/>
    <property type="molecule type" value="Genomic_DNA"/>
</dbReference>
<dbReference type="InterPro" id="IPR008949">
    <property type="entry name" value="Isoprenoid_synthase_dom_sf"/>
</dbReference>
<keyword evidence="2" id="KW-0808">Transferase</keyword>
<evidence type="ECO:0000256" key="3">
    <source>
        <dbReference type="SAM" id="MobiDB-lite"/>
    </source>
</evidence>
<dbReference type="GO" id="GO:0004311">
    <property type="term" value="F:geranylgeranyl diphosphate synthase activity"/>
    <property type="evidence" value="ECO:0007669"/>
    <property type="project" value="InterPro"/>
</dbReference>
<dbReference type="InterPro" id="IPR044843">
    <property type="entry name" value="Trans_IPPS_bact-type"/>
</dbReference>
<dbReference type="PROSITE" id="PS01045">
    <property type="entry name" value="SQUALEN_PHYTOEN_SYN_2"/>
    <property type="match status" value="1"/>
</dbReference>
<reference evidence="4 5" key="1">
    <citation type="submission" date="2020-07" db="EMBL/GenBank/DDBJ databases">
        <title>Sequencing the genomes of 1000 actinobacteria strains.</title>
        <authorList>
            <person name="Klenk H.-P."/>
        </authorList>
    </citation>
    <scope>NUCLEOTIDE SEQUENCE [LARGE SCALE GENOMIC DNA]</scope>
    <source>
        <strain evidence="4 5">DSM 23141</strain>
    </source>
</reference>
<dbReference type="AlphaFoldDB" id="A0A852Y781"/>
<dbReference type="RefSeq" id="WP_246286680.1">
    <property type="nucleotide sequence ID" value="NZ_JACBZY010000001.1"/>
</dbReference>
<evidence type="ECO:0000313" key="5">
    <source>
        <dbReference type="Proteomes" id="UP000553888"/>
    </source>
</evidence>
<dbReference type="CDD" id="cd00683">
    <property type="entry name" value="Trans_IPPS_HH"/>
    <property type="match status" value="1"/>
</dbReference>
<dbReference type="GO" id="GO:0016117">
    <property type="term" value="P:carotenoid biosynthetic process"/>
    <property type="evidence" value="ECO:0007669"/>
    <property type="project" value="UniProtKB-ARBA"/>
</dbReference>
<dbReference type="Gene3D" id="1.10.600.10">
    <property type="entry name" value="Farnesyl Diphosphate Synthase"/>
    <property type="match status" value="1"/>
</dbReference>
<organism evidence="4 5">
    <name type="scientific">Schumannella luteola</name>
    <dbReference type="NCBI Taxonomy" id="472059"/>
    <lineage>
        <taxon>Bacteria</taxon>
        <taxon>Bacillati</taxon>
        <taxon>Actinomycetota</taxon>
        <taxon>Actinomycetes</taxon>
        <taxon>Micrococcales</taxon>
        <taxon>Microbacteriaceae</taxon>
        <taxon>Schumannella</taxon>
    </lineage>
</organism>
<evidence type="ECO:0000313" key="4">
    <source>
        <dbReference type="EMBL" id="NYG98173.1"/>
    </source>
</evidence>
<comment type="pathway">
    <text evidence="1">Carotenoid biosynthesis; phytoene biosynthesis.</text>
</comment>
<dbReference type="InterPro" id="IPR002060">
    <property type="entry name" value="Squ/phyt_synthse"/>
</dbReference>
<evidence type="ECO:0000256" key="2">
    <source>
        <dbReference type="ARBA" id="ARBA00022679"/>
    </source>
</evidence>
<protein>
    <submittedName>
        <fullName evidence="4">Phytoene/squalene synthetase</fullName>
    </submittedName>
</protein>